<feature type="transmembrane region" description="Helical" evidence="3">
    <location>
        <begin position="92"/>
        <end position="108"/>
    </location>
</feature>
<dbReference type="SUPFAM" id="SSF47413">
    <property type="entry name" value="lambda repressor-like DNA-binding domains"/>
    <property type="match status" value="1"/>
</dbReference>
<accession>A0A9D1DHU6</accession>
<feature type="domain" description="HTH cro/C1-type" evidence="4">
    <location>
        <begin position="6"/>
        <end position="60"/>
    </location>
</feature>
<protein>
    <submittedName>
        <fullName evidence="5">XRE family transcriptional regulator</fullName>
    </submittedName>
</protein>
<dbReference type="PANTHER" id="PTHR46558">
    <property type="entry name" value="TRACRIPTIONAL REGULATORY PROTEIN-RELATED-RELATED"/>
    <property type="match status" value="1"/>
</dbReference>
<organism evidence="5 6">
    <name type="scientific">Candidatus Avoscillospira avicola</name>
    <dbReference type="NCBI Taxonomy" id="2840706"/>
    <lineage>
        <taxon>Bacteria</taxon>
        <taxon>Bacillati</taxon>
        <taxon>Bacillota</taxon>
        <taxon>Clostridia</taxon>
        <taxon>Eubacteriales</taxon>
        <taxon>Oscillospiraceae</taxon>
        <taxon>Oscillospiraceae incertae sedis</taxon>
        <taxon>Candidatus Avoscillospira</taxon>
    </lineage>
</organism>
<dbReference type="GO" id="GO:0003677">
    <property type="term" value="F:DNA binding"/>
    <property type="evidence" value="ECO:0007669"/>
    <property type="project" value="UniProtKB-KW"/>
</dbReference>
<dbReference type="PANTHER" id="PTHR46558:SF3">
    <property type="entry name" value="TRANSCRIPTIONAL REGULATOR"/>
    <property type="match status" value="1"/>
</dbReference>
<dbReference type="Pfam" id="PF01381">
    <property type="entry name" value="HTH_3"/>
    <property type="match status" value="1"/>
</dbReference>
<dbReference type="EMBL" id="DVHE01000050">
    <property type="protein sequence ID" value="HIR50892.1"/>
    <property type="molecule type" value="Genomic_DNA"/>
</dbReference>
<feature type="transmembrane region" description="Helical" evidence="3">
    <location>
        <begin position="256"/>
        <end position="276"/>
    </location>
</feature>
<dbReference type="InterPro" id="IPR010982">
    <property type="entry name" value="Lambda_DNA-bd_dom_sf"/>
</dbReference>
<evidence type="ECO:0000256" key="3">
    <source>
        <dbReference type="SAM" id="Phobius"/>
    </source>
</evidence>
<proteinExistence type="predicted"/>
<name>A0A9D1DHU6_9FIRM</name>
<feature type="transmembrane region" description="Helical" evidence="3">
    <location>
        <begin position="114"/>
        <end position="131"/>
    </location>
</feature>
<keyword evidence="3" id="KW-1133">Transmembrane helix</keyword>
<feature type="transmembrane region" description="Helical" evidence="3">
    <location>
        <begin position="151"/>
        <end position="170"/>
    </location>
</feature>
<keyword evidence="3" id="KW-0472">Membrane</keyword>
<keyword evidence="1" id="KW-0238">DNA-binding</keyword>
<reference evidence="5" key="2">
    <citation type="journal article" date="2021" name="PeerJ">
        <title>Extensive microbial diversity within the chicken gut microbiome revealed by metagenomics and culture.</title>
        <authorList>
            <person name="Gilroy R."/>
            <person name="Ravi A."/>
            <person name="Getino M."/>
            <person name="Pursley I."/>
            <person name="Horton D.L."/>
            <person name="Alikhan N.F."/>
            <person name="Baker D."/>
            <person name="Gharbi K."/>
            <person name="Hall N."/>
            <person name="Watson M."/>
            <person name="Adriaenssens E.M."/>
            <person name="Foster-Nyarko E."/>
            <person name="Jarju S."/>
            <person name="Secka A."/>
            <person name="Antonio M."/>
            <person name="Oren A."/>
            <person name="Chaudhuri R.R."/>
            <person name="La Ragione R."/>
            <person name="Hildebrand F."/>
            <person name="Pallen M.J."/>
        </authorList>
    </citation>
    <scope>NUCLEOTIDE SEQUENCE</scope>
    <source>
        <strain evidence="5">ChiBcec15-4380</strain>
    </source>
</reference>
<evidence type="ECO:0000256" key="2">
    <source>
        <dbReference type="SAM" id="Coils"/>
    </source>
</evidence>
<evidence type="ECO:0000256" key="1">
    <source>
        <dbReference type="ARBA" id="ARBA00023125"/>
    </source>
</evidence>
<reference evidence="5" key="1">
    <citation type="submission" date="2020-10" db="EMBL/GenBank/DDBJ databases">
        <authorList>
            <person name="Gilroy R."/>
        </authorList>
    </citation>
    <scope>NUCLEOTIDE SEQUENCE</scope>
    <source>
        <strain evidence="5">ChiBcec15-4380</strain>
    </source>
</reference>
<feature type="transmembrane region" description="Helical" evidence="3">
    <location>
        <begin position="231"/>
        <end position="250"/>
    </location>
</feature>
<evidence type="ECO:0000259" key="4">
    <source>
        <dbReference type="PROSITE" id="PS50943"/>
    </source>
</evidence>
<keyword evidence="2" id="KW-0175">Coiled coil</keyword>
<dbReference type="InterPro" id="IPR025962">
    <property type="entry name" value="SdpI/YhfL"/>
</dbReference>
<gene>
    <name evidence="5" type="ORF">IAA53_06360</name>
</gene>
<dbReference type="PROSITE" id="PS50943">
    <property type="entry name" value="HTH_CROC1"/>
    <property type="match status" value="1"/>
</dbReference>
<dbReference type="CDD" id="cd00093">
    <property type="entry name" value="HTH_XRE"/>
    <property type="match status" value="1"/>
</dbReference>
<dbReference type="InterPro" id="IPR001387">
    <property type="entry name" value="Cro/C1-type_HTH"/>
</dbReference>
<comment type="caution">
    <text evidence="5">The sequence shown here is derived from an EMBL/GenBank/DDBJ whole genome shotgun (WGS) entry which is preliminary data.</text>
</comment>
<dbReference type="SMART" id="SM00530">
    <property type="entry name" value="HTH_XRE"/>
    <property type="match status" value="1"/>
</dbReference>
<dbReference type="Pfam" id="PF13630">
    <property type="entry name" value="SdpI"/>
    <property type="match status" value="1"/>
</dbReference>
<dbReference type="Proteomes" id="UP000824239">
    <property type="component" value="Unassembled WGS sequence"/>
</dbReference>
<keyword evidence="3" id="KW-0812">Transmembrane</keyword>
<evidence type="ECO:0000313" key="5">
    <source>
        <dbReference type="EMBL" id="HIR50892.1"/>
    </source>
</evidence>
<dbReference type="Gene3D" id="1.10.260.40">
    <property type="entry name" value="lambda repressor-like DNA-binding domains"/>
    <property type="match status" value="1"/>
</dbReference>
<feature type="transmembrane region" description="Helical" evidence="3">
    <location>
        <begin position="185"/>
        <end position="205"/>
    </location>
</feature>
<dbReference type="AlphaFoldDB" id="A0A9D1DHU6"/>
<evidence type="ECO:0000313" key="6">
    <source>
        <dbReference type="Proteomes" id="UP000824239"/>
    </source>
</evidence>
<sequence>MLGAQIKKFRQARGMTQGELAEQLHVVRQTVSKWEKGASVPDADLLPRLSAALEVPVETLLELEDTAATRVQARLETLEAERNKQRKANEKRGLLILFAFAALLLAPVCQDRAWSIAVVAAFALAGMAVLLRNLELLTGVAPGDKGRGAMVATTAGSIVLVLALAAVIFLEEQGVITLTAQGEQLLAAGIIGVVILLGGIASPRLPFNRHVGLRLPWTVRDADTWYLAHRLLGRISVPVLLFYLAGVLAVDSFEAVSTVALLSWIGIPAALSYRFYWKKFHPRE</sequence>
<feature type="coiled-coil region" evidence="2">
    <location>
        <begin position="61"/>
        <end position="88"/>
    </location>
</feature>